<dbReference type="Pfam" id="PF00075">
    <property type="entry name" value="RNase_H"/>
    <property type="match status" value="1"/>
</dbReference>
<dbReference type="CDD" id="cd09280">
    <property type="entry name" value="RNase_HI_eukaryote_like"/>
    <property type="match status" value="1"/>
</dbReference>
<dbReference type="PANTHER" id="PTHR10642">
    <property type="entry name" value="RIBONUCLEASE H1"/>
    <property type="match status" value="1"/>
</dbReference>
<dbReference type="EMBL" id="KZ819330">
    <property type="protein sequence ID" value="PWN19616.1"/>
    <property type="molecule type" value="Genomic_DNA"/>
</dbReference>
<dbReference type="SUPFAM" id="SSF53098">
    <property type="entry name" value="Ribonuclease H-like"/>
    <property type="match status" value="1"/>
</dbReference>
<dbReference type="Proteomes" id="UP000245942">
    <property type="component" value="Unassembled WGS sequence"/>
</dbReference>
<keyword evidence="4" id="KW-0540">Nuclease</keyword>
<dbReference type="EC" id="3.1.26.4" evidence="3"/>
<dbReference type="PROSITE" id="PS50879">
    <property type="entry name" value="RNASE_H_1"/>
    <property type="match status" value="1"/>
</dbReference>
<evidence type="ECO:0000256" key="4">
    <source>
        <dbReference type="ARBA" id="ARBA00022722"/>
    </source>
</evidence>
<dbReference type="PANTHER" id="PTHR10642:SF26">
    <property type="entry name" value="RIBONUCLEASE H1"/>
    <property type="match status" value="1"/>
</dbReference>
<accession>A0A316U2S3</accession>
<comment type="similarity">
    <text evidence="2">Belongs to the RNase H family.</text>
</comment>
<dbReference type="InterPro" id="IPR036397">
    <property type="entry name" value="RNaseH_sf"/>
</dbReference>
<evidence type="ECO:0000313" key="9">
    <source>
        <dbReference type="EMBL" id="PWN19616.1"/>
    </source>
</evidence>
<dbReference type="GO" id="GO:0046872">
    <property type="term" value="F:metal ion binding"/>
    <property type="evidence" value="ECO:0007669"/>
    <property type="project" value="UniProtKB-KW"/>
</dbReference>
<dbReference type="Gene3D" id="3.30.420.10">
    <property type="entry name" value="Ribonuclease H-like superfamily/Ribonuclease H"/>
    <property type="match status" value="1"/>
</dbReference>
<keyword evidence="7" id="KW-0378">Hydrolase</keyword>
<dbReference type="InterPro" id="IPR012337">
    <property type="entry name" value="RNaseH-like_sf"/>
</dbReference>
<dbReference type="OrthoDB" id="245563at2759"/>
<dbReference type="AlphaFoldDB" id="A0A316U2S3"/>
<evidence type="ECO:0000256" key="3">
    <source>
        <dbReference type="ARBA" id="ARBA00012180"/>
    </source>
</evidence>
<evidence type="ECO:0000256" key="5">
    <source>
        <dbReference type="ARBA" id="ARBA00022723"/>
    </source>
</evidence>
<feature type="domain" description="RNase H type-1" evidence="8">
    <location>
        <begin position="17"/>
        <end position="177"/>
    </location>
</feature>
<keyword evidence="5" id="KW-0479">Metal-binding</keyword>
<evidence type="ECO:0000256" key="2">
    <source>
        <dbReference type="ARBA" id="ARBA00005300"/>
    </source>
</evidence>
<dbReference type="GO" id="GO:0003676">
    <property type="term" value="F:nucleic acid binding"/>
    <property type="evidence" value="ECO:0007669"/>
    <property type="project" value="InterPro"/>
</dbReference>
<sequence>MFDWHQLNLERGYPGEGRETVVIYCDGAALRNGKTGASAGYGVWFQRICHRDSNCYGPVEGPQTNQRAELTASITSLPWVLYEGSALRHKISPIRSPLVIFTDSRYTINCLTDWVNRWQLNNFTNAKGLSVVNEDLIRDVMEVREAHDGKVRLQYVPGHSGSYGNDQADRLACMAAREYEQYY</sequence>
<comment type="catalytic activity">
    <reaction evidence="1">
        <text>Endonucleolytic cleavage to 5'-phosphomonoester.</text>
        <dbReference type="EC" id="3.1.26.4"/>
    </reaction>
</comment>
<dbReference type="STRING" id="1684307.A0A316U2S3"/>
<evidence type="ECO:0000256" key="7">
    <source>
        <dbReference type="ARBA" id="ARBA00022801"/>
    </source>
</evidence>
<keyword evidence="10" id="KW-1185">Reference proteome</keyword>
<dbReference type="InterPro" id="IPR002156">
    <property type="entry name" value="RNaseH_domain"/>
</dbReference>
<evidence type="ECO:0000259" key="8">
    <source>
        <dbReference type="PROSITE" id="PS50879"/>
    </source>
</evidence>
<protein>
    <recommendedName>
        <fullName evidence="3">ribonuclease H</fullName>
        <ecNumber evidence="3">3.1.26.4</ecNumber>
    </recommendedName>
</protein>
<evidence type="ECO:0000256" key="1">
    <source>
        <dbReference type="ARBA" id="ARBA00000077"/>
    </source>
</evidence>
<dbReference type="GO" id="GO:0043137">
    <property type="term" value="P:DNA replication, removal of RNA primer"/>
    <property type="evidence" value="ECO:0007669"/>
    <property type="project" value="TreeGrafter"/>
</dbReference>
<evidence type="ECO:0000256" key="6">
    <source>
        <dbReference type="ARBA" id="ARBA00022759"/>
    </source>
</evidence>
<dbReference type="InterPro" id="IPR050092">
    <property type="entry name" value="RNase_H"/>
</dbReference>
<proteinExistence type="inferred from homology"/>
<organism evidence="9 10">
    <name type="scientific">Pseudomicrostroma glucosiphilum</name>
    <dbReference type="NCBI Taxonomy" id="1684307"/>
    <lineage>
        <taxon>Eukaryota</taxon>
        <taxon>Fungi</taxon>
        <taxon>Dikarya</taxon>
        <taxon>Basidiomycota</taxon>
        <taxon>Ustilaginomycotina</taxon>
        <taxon>Exobasidiomycetes</taxon>
        <taxon>Microstromatales</taxon>
        <taxon>Microstromatales incertae sedis</taxon>
        <taxon>Pseudomicrostroma</taxon>
    </lineage>
</organism>
<gene>
    <name evidence="9" type="ORF">BCV69DRAFT_299929</name>
</gene>
<reference evidence="9 10" key="1">
    <citation type="journal article" date="2018" name="Mol. Biol. Evol.">
        <title>Broad Genomic Sampling Reveals a Smut Pathogenic Ancestry of the Fungal Clade Ustilaginomycotina.</title>
        <authorList>
            <person name="Kijpornyongpan T."/>
            <person name="Mondo S.J."/>
            <person name="Barry K."/>
            <person name="Sandor L."/>
            <person name="Lee J."/>
            <person name="Lipzen A."/>
            <person name="Pangilinan J."/>
            <person name="LaButti K."/>
            <person name="Hainaut M."/>
            <person name="Henrissat B."/>
            <person name="Grigoriev I.V."/>
            <person name="Spatafora J.W."/>
            <person name="Aime M.C."/>
        </authorList>
    </citation>
    <scope>NUCLEOTIDE SEQUENCE [LARGE SCALE GENOMIC DNA]</scope>
    <source>
        <strain evidence="9 10">MCA 4718</strain>
    </source>
</reference>
<evidence type="ECO:0000313" key="10">
    <source>
        <dbReference type="Proteomes" id="UP000245942"/>
    </source>
</evidence>
<dbReference type="RefSeq" id="XP_025346776.1">
    <property type="nucleotide sequence ID" value="XM_025494392.1"/>
</dbReference>
<keyword evidence="6" id="KW-0255">Endonuclease</keyword>
<dbReference type="GeneID" id="37016126"/>
<name>A0A316U2S3_9BASI</name>
<dbReference type="GO" id="GO:0004523">
    <property type="term" value="F:RNA-DNA hybrid ribonuclease activity"/>
    <property type="evidence" value="ECO:0007669"/>
    <property type="project" value="UniProtKB-EC"/>
</dbReference>